<dbReference type="Proteomes" id="UP000028302">
    <property type="component" value="Unassembled WGS sequence"/>
</dbReference>
<keyword evidence="3" id="KW-0804">Transcription</keyword>
<dbReference type="eggNOG" id="COG1309">
    <property type="taxonomic scope" value="Bacteria"/>
</dbReference>
<dbReference type="OrthoDB" id="2356263at2"/>
<dbReference type="AlphaFoldDB" id="A0A084IPU0"/>
<dbReference type="Gene3D" id="1.10.10.60">
    <property type="entry name" value="Homeodomain-like"/>
    <property type="match status" value="1"/>
</dbReference>
<dbReference type="Gene3D" id="1.10.357.10">
    <property type="entry name" value="Tetracycline Repressor, domain 2"/>
    <property type="match status" value="1"/>
</dbReference>
<proteinExistence type="predicted"/>
<dbReference type="Pfam" id="PF17920">
    <property type="entry name" value="TetR_C_16"/>
    <property type="match status" value="1"/>
</dbReference>
<dbReference type="SUPFAM" id="SSF46689">
    <property type="entry name" value="Homeodomain-like"/>
    <property type="match status" value="1"/>
</dbReference>
<dbReference type="InterPro" id="IPR050109">
    <property type="entry name" value="HTH-type_TetR-like_transc_reg"/>
</dbReference>
<dbReference type="PATRIC" id="fig|1304275.5.peg.788"/>
<organism evidence="6 7">
    <name type="scientific">Salinisphaera hydrothermalis (strain C41B8)</name>
    <dbReference type="NCBI Taxonomy" id="1304275"/>
    <lineage>
        <taxon>Bacteria</taxon>
        <taxon>Pseudomonadati</taxon>
        <taxon>Pseudomonadota</taxon>
        <taxon>Gammaproteobacteria</taxon>
        <taxon>Salinisphaerales</taxon>
        <taxon>Salinisphaeraceae</taxon>
        <taxon>Salinisphaera</taxon>
    </lineage>
</organism>
<keyword evidence="2 4" id="KW-0238">DNA-binding</keyword>
<keyword evidence="7" id="KW-1185">Reference proteome</keyword>
<dbReference type="PANTHER" id="PTHR30055">
    <property type="entry name" value="HTH-TYPE TRANSCRIPTIONAL REGULATOR RUTR"/>
    <property type="match status" value="1"/>
</dbReference>
<keyword evidence="1" id="KW-0805">Transcription regulation</keyword>
<dbReference type="InterPro" id="IPR036271">
    <property type="entry name" value="Tet_transcr_reg_TetR-rel_C_sf"/>
</dbReference>
<reference evidence="6 7" key="1">
    <citation type="submission" date="2013-03" db="EMBL/GenBank/DDBJ databases">
        <title>Salinisphaera hydrothermalis C41B8 Genome Sequencing.</title>
        <authorList>
            <person name="Li C."/>
            <person name="Lai Q."/>
            <person name="Shao Z."/>
        </authorList>
    </citation>
    <scope>NUCLEOTIDE SEQUENCE [LARGE SCALE GENOMIC DNA]</scope>
    <source>
        <strain evidence="6 7">C41B8</strain>
    </source>
</reference>
<comment type="caution">
    <text evidence="6">The sequence shown here is derived from an EMBL/GenBank/DDBJ whole genome shotgun (WGS) entry which is preliminary data.</text>
</comment>
<evidence type="ECO:0000256" key="3">
    <source>
        <dbReference type="ARBA" id="ARBA00023163"/>
    </source>
</evidence>
<feature type="DNA-binding region" description="H-T-H motif" evidence="4">
    <location>
        <begin position="34"/>
        <end position="53"/>
    </location>
</feature>
<gene>
    <name evidence="6" type="ORF">C41B8_03876</name>
</gene>
<protein>
    <submittedName>
        <fullName evidence="6">TetR family transcriptional regulator</fullName>
    </submittedName>
</protein>
<evidence type="ECO:0000256" key="4">
    <source>
        <dbReference type="PROSITE-ProRule" id="PRU00335"/>
    </source>
</evidence>
<evidence type="ECO:0000256" key="2">
    <source>
        <dbReference type="ARBA" id="ARBA00023125"/>
    </source>
</evidence>
<dbReference type="RefSeq" id="WP_084188454.1">
    <property type="nucleotide sequence ID" value="NZ_APNK01000003.1"/>
</dbReference>
<feature type="domain" description="HTH tetR-type" evidence="5">
    <location>
        <begin position="11"/>
        <end position="71"/>
    </location>
</feature>
<accession>A0A084IPU0</accession>
<dbReference type="PROSITE" id="PS50977">
    <property type="entry name" value="HTH_TETR_2"/>
    <property type="match status" value="1"/>
</dbReference>
<dbReference type="Pfam" id="PF00440">
    <property type="entry name" value="TetR_N"/>
    <property type="match status" value="1"/>
</dbReference>
<dbReference type="GO" id="GO:0000976">
    <property type="term" value="F:transcription cis-regulatory region binding"/>
    <property type="evidence" value="ECO:0007669"/>
    <property type="project" value="TreeGrafter"/>
</dbReference>
<evidence type="ECO:0000313" key="7">
    <source>
        <dbReference type="Proteomes" id="UP000028302"/>
    </source>
</evidence>
<evidence type="ECO:0000259" key="5">
    <source>
        <dbReference type="PROSITE" id="PS50977"/>
    </source>
</evidence>
<dbReference type="SUPFAM" id="SSF48498">
    <property type="entry name" value="Tetracyclin repressor-like, C-terminal domain"/>
    <property type="match status" value="1"/>
</dbReference>
<dbReference type="InterPro" id="IPR041678">
    <property type="entry name" value="TetR_C_16"/>
</dbReference>
<evidence type="ECO:0000256" key="1">
    <source>
        <dbReference type="ARBA" id="ARBA00023015"/>
    </source>
</evidence>
<dbReference type="PANTHER" id="PTHR30055:SF234">
    <property type="entry name" value="HTH-TYPE TRANSCRIPTIONAL REGULATOR BETI"/>
    <property type="match status" value="1"/>
</dbReference>
<dbReference type="InterPro" id="IPR009057">
    <property type="entry name" value="Homeodomain-like_sf"/>
</dbReference>
<name>A0A084IPU0_SALHC</name>
<dbReference type="GO" id="GO:0003700">
    <property type="term" value="F:DNA-binding transcription factor activity"/>
    <property type="evidence" value="ECO:0007669"/>
    <property type="project" value="TreeGrafter"/>
</dbReference>
<dbReference type="STRING" id="1304275.C41B8_03876"/>
<dbReference type="PRINTS" id="PR00455">
    <property type="entry name" value="HTHTETR"/>
</dbReference>
<evidence type="ECO:0000313" key="6">
    <source>
        <dbReference type="EMBL" id="KEZ78724.1"/>
    </source>
</evidence>
<dbReference type="EMBL" id="APNK01000003">
    <property type="protein sequence ID" value="KEZ78724.1"/>
    <property type="molecule type" value="Genomic_DNA"/>
</dbReference>
<dbReference type="InterPro" id="IPR001647">
    <property type="entry name" value="HTH_TetR"/>
</dbReference>
<sequence length="188" mass="20515">MTTTSRSARRARSAQRILEAAQAEFAEHGFDGATVRAIAKRAGVHASLVMQHYGTKANLFAVAVQLPWNDQNGATDHLLDVLNVRVRELPPETRALVRSMLTDPDSEASMRDFLNDRVANLSQSFEGADAELRALLAVSSILGLTITQHFLKLQAFEGVSEDRLVEAAHAWITTGHPGSGDEPDKTQE</sequence>